<proteinExistence type="predicted"/>
<reference evidence="1" key="1">
    <citation type="submission" date="2025-08" db="UniProtKB">
        <authorList>
            <consortium name="Ensembl"/>
        </authorList>
    </citation>
    <scope>IDENTIFICATION</scope>
</reference>
<evidence type="ECO:0000313" key="2">
    <source>
        <dbReference type="Proteomes" id="UP000694413"/>
    </source>
</evidence>
<reference evidence="1" key="2">
    <citation type="submission" date="2025-09" db="UniProtKB">
        <authorList>
            <consortium name="Ensembl"/>
        </authorList>
    </citation>
    <scope>IDENTIFICATION</scope>
</reference>
<dbReference type="Gene3D" id="3.40.50.150">
    <property type="entry name" value="Vaccinia Virus protein VP39"/>
    <property type="match status" value="1"/>
</dbReference>
<evidence type="ECO:0000313" key="1">
    <source>
        <dbReference type="Ensembl" id="ENSZALP00000002703.1"/>
    </source>
</evidence>
<keyword evidence="2" id="KW-1185">Reference proteome</keyword>
<protein>
    <submittedName>
        <fullName evidence="1">Uncharacterized protein</fullName>
    </submittedName>
</protein>
<accession>A0A8D2M6L1</accession>
<dbReference type="AlphaFoldDB" id="A0A8D2M6L1"/>
<organism evidence="1 2">
    <name type="scientific">Zonotrichia albicollis</name>
    <name type="common">White-throated sparrow</name>
    <name type="synonym">Fringilla albicollis</name>
    <dbReference type="NCBI Taxonomy" id="44394"/>
    <lineage>
        <taxon>Eukaryota</taxon>
        <taxon>Metazoa</taxon>
        <taxon>Chordata</taxon>
        <taxon>Craniata</taxon>
        <taxon>Vertebrata</taxon>
        <taxon>Euteleostomi</taxon>
        <taxon>Archelosauria</taxon>
        <taxon>Archosauria</taxon>
        <taxon>Dinosauria</taxon>
        <taxon>Saurischia</taxon>
        <taxon>Theropoda</taxon>
        <taxon>Coelurosauria</taxon>
        <taxon>Aves</taxon>
        <taxon>Neognathae</taxon>
        <taxon>Neoaves</taxon>
        <taxon>Telluraves</taxon>
        <taxon>Australaves</taxon>
        <taxon>Passeriformes</taxon>
        <taxon>Passerellidae</taxon>
        <taxon>Zonotrichia</taxon>
    </lineage>
</organism>
<dbReference type="InterPro" id="IPR029063">
    <property type="entry name" value="SAM-dependent_MTases_sf"/>
</dbReference>
<name>A0A8D2M6L1_ZONAL</name>
<dbReference type="Ensembl" id="ENSZALT00000004479.1">
    <property type="protein sequence ID" value="ENSZALP00000002703.1"/>
    <property type="gene ID" value="ENSZALG00000002844.1"/>
</dbReference>
<dbReference type="Proteomes" id="UP000694413">
    <property type="component" value="Unassembled WGS sequence"/>
</dbReference>
<sequence length="132" mass="14772">QLSLTGQRGGTESVVAAGLEGAPGCSWVTVRGPGTSILHFVCAFGFKICQKKHLKDVHLQQVSVRRFASFNLFSIEDQSTEEETGTWVQYRSIFYPKYSVSLRFHNGLLNVKDVLTSFDNTGNHHCLCWIHP</sequence>